<feature type="transmembrane region" description="Helical" evidence="6">
    <location>
        <begin position="211"/>
        <end position="232"/>
    </location>
</feature>
<dbReference type="PANTHER" id="PTHR37422">
    <property type="entry name" value="TEICHURONIC ACID BIOSYNTHESIS PROTEIN TUAE"/>
    <property type="match status" value="1"/>
</dbReference>
<evidence type="ECO:0000313" key="9">
    <source>
        <dbReference type="Proteomes" id="UP000419138"/>
    </source>
</evidence>
<evidence type="ECO:0000313" key="8">
    <source>
        <dbReference type="EMBL" id="MQT00076.1"/>
    </source>
</evidence>
<keyword evidence="3 6" id="KW-1133">Transmembrane helix</keyword>
<feature type="compositionally biased region" description="Basic and acidic residues" evidence="5">
    <location>
        <begin position="11"/>
        <end position="48"/>
    </location>
</feature>
<feature type="region of interest" description="Disordered" evidence="5">
    <location>
        <begin position="1"/>
        <end position="49"/>
    </location>
</feature>
<dbReference type="OrthoDB" id="4350326at2"/>
<dbReference type="EMBL" id="VCLA01000061">
    <property type="protein sequence ID" value="MQT00076.1"/>
    <property type="molecule type" value="Genomic_DNA"/>
</dbReference>
<protein>
    <submittedName>
        <fullName evidence="8">O-antigen polymerase</fullName>
    </submittedName>
</protein>
<feature type="transmembrane region" description="Helical" evidence="6">
    <location>
        <begin position="52"/>
        <end position="71"/>
    </location>
</feature>
<evidence type="ECO:0000256" key="3">
    <source>
        <dbReference type="ARBA" id="ARBA00022989"/>
    </source>
</evidence>
<accession>A0A646KGD7</accession>
<evidence type="ECO:0000256" key="6">
    <source>
        <dbReference type="SAM" id="Phobius"/>
    </source>
</evidence>
<dbReference type="Pfam" id="PF04932">
    <property type="entry name" value="Wzy_C"/>
    <property type="match status" value="1"/>
</dbReference>
<name>A0A646KGD7_STRJU</name>
<evidence type="ECO:0000256" key="4">
    <source>
        <dbReference type="ARBA" id="ARBA00023136"/>
    </source>
</evidence>
<keyword evidence="4 6" id="KW-0472">Membrane</keyword>
<keyword evidence="9" id="KW-1185">Reference proteome</keyword>
<reference evidence="8 9" key="1">
    <citation type="submission" date="2019-05" db="EMBL/GenBank/DDBJ databases">
        <title>Comparative genomics and metabolomics analyses of clavulanic acid producing Streptomyces species provides insight into specialized metabolism and evolution of beta-lactam biosynthetic gene clusters.</title>
        <authorList>
            <person name="Moore M.A."/>
            <person name="Cruz-Morales P."/>
            <person name="Barona Gomez F."/>
            <person name="Kapil T."/>
        </authorList>
    </citation>
    <scope>NUCLEOTIDE SEQUENCE [LARGE SCALE GENOMIC DNA]</scope>
    <source>
        <strain evidence="8 9">NRRL 5741</strain>
    </source>
</reference>
<organism evidence="8 9">
    <name type="scientific">Streptomyces jumonjinensis</name>
    <dbReference type="NCBI Taxonomy" id="1945"/>
    <lineage>
        <taxon>Bacteria</taxon>
        <taxon>Bacillati</taxon>
        <taxon>Actinomycetota</taxon>
        <taxon>Actinomycetes</taxon>
        <taxon>Kitasatosporales</taxon>
        <taxon>Streptomycetaceae</taxon>
        <taxon>Streptomyces</taxon>
    </lineage>
</organism>
<dbReference type="InterPro" id="IPR051533">
    <property type="entry name" value="WaaL-like"/>
</dbReference>
<feature type="transmembrane region" description="Helical" evidence="6">
    <location>
        <begin position="305"/>
        <end position="324"/>
    </location>
</feature>
<evidence type="ECO:0000256" key="5">
    <source>
        <dbReference type="SAM" id="MobiDB-lite"/>
    </source>
</evidence>
<keyword evidence="2 6" id="KW-0812">Transmembrane</keyword>
<dbReference type="RefSeq" id="WP_153521562.1">
    <property type="nucleotide sequence ID" value="NZ_JBEPDZ010000040.1"/>
</dbReference>
<gene>
    <name evidence="8" type="ORF">FF041_07535</name>
</gene>
<feature type="domain" description="O-antigen ligase-related" evidence="7">
    <location>
        <begin position="174"/>
        <end position="312"/>
    </location>
</feature>
<dbReference type="GO" id="GO:0016020">
    <property type="term" value="C:membrane"/>
    <property type="evidence" value="ECO:0007669"/>
    <property type="project" value="UniProtKB-SubCell"/>
</dbReference>
<proteinExistence type="predicted"/>
<dbReference type="AlphaFoldDB" id="A0A646KGD7"/>
<feature type="transmembrane region" description="Helical" evidence="6">
    <location>
        <begin position="83"/>
        <end position="100"/>
    </location>
</feature>
<dbReference type="PANTHER" id="PTHR37422:SF13">
    <property type="entry name" value="LIPOPOLYSACCHARIDE BIOSYNTHESIS PROTEIN PA4999-RELATED"/>
    <property type="match status" value="1"/>
</dbReference>
<dbReference type="InterPro" id="IPR007016">
    <property type="entry name" value="O-antigen_ligase-rel_domated"/>
</dbReference>
<sequence length="384" mass="37696">MAVPNEYAAVAERERERSEARARERSEAREGERSEEREGERSEAREGDGGSGAVGVIGVIVLAACAVWSLISAAGRDARPEGVLLAVFAVAAGYAGGRIAGTLRPVAVACAAALTATGLAVVSPQEVPGAYPAGGVVPGDAGATAALLVLGAGSACCAASAARGRGSRPLLWALALAVTCTALVLGSVAGFAGSAGVLLCSLAAARTRRRAVALIALALAAAAAVALSWGVAKDALPEGLSASLEGQLTGHRMALWQEAAAVAGAEPVRGVGPGRFGELSVTAQQSAVTDGKPHSAVLQQTAEQGVVGLALLAAVFGWLLYGLWRSPRSTAVAVSAGAALTALAVVACLGNALSFTPVTVGAGLLAGLAAARPAAVGRPGPAGL</sequence>
<evidence type="ECO:0000256" key="2">
    <source>
        <dbReference type="ARBA" id="ARBA00022692"/>
    </source>
</evidence>
<dbReference type="Proteomes" id="UP000419138">
    <property type="component" value="Unassembled WGS sequence"/>
</dbReference>
<feature type="transmembrane region" description="Helical" evidence="6">
    <location>
        <begin position="331"/>
        <end position="353"/>
    </location>
</feature>
<comment type="caution">
    <text evidence="8">The sequence shown here is derived from an EMBL/GenBank/DDBJ whole genome shotgun (WGS) entry which is preliminary data.</text>
</comment>
<evidence type="ECO:0000256" key="1">
    <source>
        <dbReference type="ARBA" id="ARBA00004141"/>
    </source>
</evidence>
<comment type="subcellular location">
    <subcellularLocation>
        <location evidence="1">Membrane</location>
        <topology evidence="1">Multi-pass membrane protein</topology>
    </subcellularLocation>
</comment>
<evidence type="ECO:0000259" key="7">
    <source>
        <dbReference type="Pfam" id="PF04932"/>
    </source>
</evidence>
<feature type="transmembrane region" description="Helical" evidence="6">
    <location>
        <begin position="170"/>
        <end position="199"/>
    </location>
</feature>